<feature type="transmembrane region" description="Helical" evidence="1">
    <location>
        <begin position="6"/>
        <end position="27"/>
    </location>
</feature>
<name>A0A445JC53_GLYSO</name>
<keyword evidence="1" id="KW-0812">Transmembrane</keyword>
<accession>A0A445JC53</accession>
<evidence type="ECO:0000313" key="3">
    <source>
        <dbReference type="Proteomes" id="UP000289340"/>
    </source>
</evidence>
<sequence>MDFNSFICFSFLILLGCKILIISRYLCGVFFKKIHQLFEICLSHNCKLSLSNSAFGVLWLERQPKLC</sequence>
<keyword evidence="1" id="KW-0472">Membrane</keyword>
<protein>
    <submittedName>
        <fullName evidence="2">Uncharacterized protein</fullName>
    </submittedName>
</protein>
<organism evidence="2 3">
    <name type="scientific">Glycine soja</name>
    <name type="common">Wild soybean</name>
    <dbReference type="NCBI Taxonomy" id="3848"/>
    <lineage>
        <taxon>Eukaryota</taxon>
        <taxon>Viridiplantae</taxon>
        <taxon>Streptophyta</taxon>
        <taxon>Embryophyta</taxon>
        <taxon>Tracheophyta</taxon>
        <taxon>Spermatophyta</taxon>
        <taxon>Magnoliopsida</taxon>
        <taxon>eudicotyledons</taxon>
        <taxon>Gunneridae</taxon>
        <taxon>Pentapetalae</taxon>
        <taxon>rosids</taxon>
        <taxon>fabids</taxon>
        <taxon>Fabales</taxon>
        <taxon>Fabaceae</taxon>
        <taxon>Papilionoideae</taxon>
        <taxon>50 kb inversion clade</taxon>
        <taxon>NPAAA clade</taxon>
        <taxon>indigoferoid/millettioid clade</taxon>
        <taxon>Phaseoleae</taxon>
        <taxon>Glycine</taxon>
        <taxon>Glycine subgen. Soja</taxon>
    </lineage>
</organism>
<keyword evidence="1" id="KW-1133">Transmembrane helix</keyword>
<gene>
    <name evidence="2" type="ORF">D0Y65_020082</name>
</gene>
<dbReference type="AlphaFoldDB" id="A0A445JC53"/>
<evidence type="ECO:0000256" key="1">
    <source>
        <dbReference type="SAM" id="Phobius"/>
    </source>
</evidence>
<dbReference type="EMBL" id="QZWG01000008">
    <property type="protein sequence ID" value="RZB96081.1"/>
    <property type="molecule type" value="Genomic_DNA"/>
</dbReference>
<proteinExistence type="predicted"/>
<keyword evidence="3" id="KW-1185">Reference proteome</keyword>
<dbReference type="EMBL" id="QZWG01000008">
    <property type="protein sequence ID" value="RZB96082.1"/>
    <property type="molecule type" value="Genomic_DNA"/>
</dbReference>
<reference evidence="2 3" key="1">
    <citation type="submission" date="2018-09" db="EMBL/GenBank/DDBJ databases">
        <title>A high-quality reference genome of wild soybean provides a powerful tool to mine soybean genomes.</title>
        <authorList>
            <person name="Xie M."/>
            <person name="Chung C.Y.L."/>
            <person name="Li M.-W."/>
            <person name="Wong F.-L."/>
            <person name="Chan T.-F."/>
            <person name="Lam H.-M."/>
        </authorList>
    </citation>
    <scope>NUCLEOTIDE SEQUENCE [LARGE SCALE GENOMIC DNA]</scope>
    <source>
        <strain evidence="3">cv. W05</strain>
        <tissue evidence="2">Hypocotyl of etiolated seedlings</tissue>
    </source>
</reference>
<comment type="caution">
    <text evidence="2">The sequence shown here is derived from an EMBL/GenBank/DDBJ whole genome shotgun (WGS) entry which is preliminary data.</text>
</comment>
<evidence type="ECO:0000313" key="2">
    <source>
        <dbReference type="EMBL" id="RZB96082.1"/>
    </source>
</evidence>
<dbReference type="Proteomes" id="UP000289340">
    <property type="component" value="Chromosome 8"/>
</dbReference>